<protein>
    <recommendedName>
        <fullName evidence="2">BIG2 domain-containing protein</fullName>
    </recommendedName>
</protein>
<evidence type="ECO:0008006" key="2">
    <source>
        <dbReference type="Google" id="ProtNLM"/>
    </source>
</evidence>
<name>A0A6C0M016_9ZZZZ</name>
<dbReference type="SUPFAM" id="SSF49373">
    <property type="entry name" value="Invasin/intimin cell-adhesion fragments"/>
    <property type="match status" value="1"/>
</dbReference>
<evidence type="ECO:0000313" key="1">
    <source>
        <dbReference type="EMBL" id="QHU36277.1"/>
    </source>
</evidence>
<organism evidence="1">
    <name type="scientific">viral metagenome</name>
    <dbReference type="NCBI Taxonomy" id="1070528"/>
    <lineage>
        <taxon>unclassified sequences</taxon>
        <taxon>metagenomes</taxon>
        <taxon>organismal metagenomes</taxon>
    </lineage>
</organism>
<dbReference type="NCBIfam" id="TIGR02167">
    <property type="entry name" value="Liste_lipo_26"/>
    <property type="match status" value="6"/>
</dbReference>
<dbReference type="InterPro" id="IPR008964">
    <property type="entry name" value="Invasin/intimin_cell_adhesion"/>
</dbReference>
<proteinExistence type="predicted"/>
<sequence>MPHTLVMGNLLSTDLSTLYLDAGSGFDTSRPITVVAVVTTRLGNDIVFKDLVPSALLSNFSVPQKLVGDAPFTLTAPTTNNTEGGAFTYSSSNAAVATVNGTTITIVGVGTATITATQAATASYGSSSITASLVVIPPLLSLDSNGVTIKYNGNAADVPTSSALFVQANPRGTSEWFAVIKDDMKADIYVYANSPPPGSAEIPASVRNAPFIPPGQSIPVPFNNIVTTLITNMSSALRFFNQNISSWDTSNVTNMNSMFYSNSSYDNPFNQPIGSWNTAKVTDMSYMFKASSFNQPIGSWDTSNVRDIRYMFSYAQLFNQPIGSWNTAKVTIMARMFEDSVFNQPIGSWDTSNVTDMSTMFASSISTTYFNQPIGSWNTAKVTGMSAMFYRNSKFNQNINSWNTANVVNMANMFTNANVFNQPLNNWNTSNVTDMNQMFYIATVFNQPINTWNVDKVTSASNFRTSSALSNENTPPKFL</sequence>
<dbReference type="InterPro" id="IPR005046">
    <property type="entry name" value="DUF285"/>
</dbReference>
<dbReference type="EMBL" id="MN740634">
    <property type="protein sequence ID" value="QHU36277.1"/>
    <property type="molecule type" value="Genomic_DNA"/>
</dbReference>
<reference evidence="1" key="1">
    <citation type="journal article" date="2020" name="Nature">
        <title>Giant virus diversity and host interactions through global metagenomics.</title>
        <authorList>
            <person name="Schulz F."/>
            <person name="Roux S."/>
            <person name="Paez-Espino D."/>
            <person name="Jungbluth S."/>
            <person name="Walsh D.A."/>
            <person name="Denef V.J."/>
            <person name="McMahon K.D."/>
            <person name="Konstantinidis K.T."/>
            <person name="Eloe-Fadrosh E.A."/>
            <person name="Kyrpides N.C."/>
            <person name="Woyke T."/>
        </authorList>
    </citation>
    <scope>NUCLEOTIDE SEQUENCE</scope>
    <source>
        <strain evidence="1">GVMAG-S-1035124-57</strain>
    </source>
</reference>
<dbReference type="AlphaFoldDB" id="A0A6C0M016"/>
<dbReference type="Pfam" id="PF03382">
    <property type="entry name" value="DUF285"/>
    <property type="match status" value="2"/>
</dbReference>
<accession>A0A6C0M016</accession>
<dbReference type="InterPro" id="IPR011889">
    <property type="entry name" value="Liste_lipo_26"/>
</dbReference>
<dbReference type="Gene3D" id="2.60.40.1080">
    <property type="match status" value="1"/>
</dbReference>